<organism evidence="2 3">
    <name type="scientific">Amniculicola lignicola CBS 123094</name>
    <dbReference type="NCBI Taxonomy" id="1392246"/>
    <lineage>
        <taxon>Eukaryota</taxon>
        <taxon>Fungi</taxon>
        <taxon>Dikarya</taxon>
        <taxon>Ascomycota</taxon>
        <taxon>Pezizomycotina</taxon>
        <taxon>Dothideomycetes</taxon>
        <taxon>Pleosporomycetidae</taxon>
        <taxon>Pleosporales</taxon>
        <taxon>Amniculicolaceae</taxon>
        <taxon>Amniculicola</taxon>
    </lineage>
</organism>
<dbReference type="InterPro" id="IPR001810">
    <property type="entry name" value="F-box_dom"/>
</dbReference>
<feature type="domain" description="F-box" evidence="1">
    <location>
        <begin position="9"/>
        <end position="54"/>
    </location>
</feature>
<sequence length="442" mass="50634">MDSLPLNAPEEILSMIVLCFQPGRDTRTLARLSRTCTTFHRIAQPSLYRDIFIQRFRDFEDLGNVKKLLDTFYEHPELAGLVKSVRARCTQSGRSEYHLWGSESFHNLSNKDILVFNILSKLPELQRMDLSEYSWSIKGLAAFLHWLVANPNLPNIRHIELRLDFIEKIVSHAGISNRAYLSSLRPLFQLQALESIAIRRAYSLSTSSTMLLHPSNVKHILLDRLICKGNLDLTLCSIAQACKKLETLTLICESNHGLLFLHRSIIKNIGPLQDAFDRRITHAPAMRYEVRLLDSSNPHFECIFRLEYKGPVPTSEYPWPLKNESEYDRVSYSSPVLGNNHLCLRMETRAFKLKYLGSPQTWAIGMTLELVNQLDFGASRPVTLTILSKERIDENLWSVLGPDDDEDDEDDELEVTGRLVGASLQNVHRYQIIDGELQEIQS</sequence>
<evidence type="ECO:0000313" key="3">
    <source>
        <dbReference type="Proteomes" id="UP000799779"/>
    </source>
</evidence>
<keyword evidence="3" id="KW-1185">Reference proteome</keyword>
<proteinExistence type="predicted"/>
<dbReference type="EMBL" id="ML977622">
    <property type="protein sequence ID" value="KAF1996742.1"/>
    <property type="molecule type" value="Genomic_DNA"/>
</dbReference>
<dbReference type="OrthoDB" id="2520703at2759"/>
<gene>
    <name evidence="2" type="ORF">P154DRAFT_579679</name>
</gene>
<dbReference type="Pfam" id="PF12937">
    <property type="entry name" value="F-box-like"/>
    <property type="match status" value="1"/>
</dbReference>
<dbReference type="Gene3D" id="3.80.10.10">
    <property type="entry name" value="Ribonuclease Inhibitor"/>
    <property type="match status" value="1"/>
</dbReference>
<protein>
    <recommendedName>
        <fullName evidence="1">F-box domain-containing protein</fullName>
    </recommendedName>
</protein>
<accession>A0A6A5W4E6</accession>
<name>A0A6A5W4E6_9PLEO</name>
<dbReference type="CDD" id="cd09917">
    <property type="entry name" value="F-box_SF"/>
    <property type="match status" value="1"/>
</dbReference>
<evidence type="ECO:0000259" key="1">
    <source>
        <dbReference type="Pfam" id="PF12937"/>
    </source>
</evidence>
<dbReference type="AlphaFoldDB" id="A0A6A5W4E6"/>
<evidence type="ECO:0000313" key="2">
    <source>
        <dbReference type="EMBL" id="KAF1996742.1"/>
    </source>
</evidence>
<dbReference type="InterPro" id="IPR032675">
    <property type="entry name" value="LRR_dom_sf"/>
</dbReference>
<dbReference type="Proteomes" id="UP000799779">
    <property type="component" value="Unassembled WGS sequence"/>
</dbReference>
<reference evidence="2" key="1">
    <citation type="journal article" date="2020" name="Stud. Mycol.">
        <title>101 Dothideomycetes genomes: a test case for predicting lifestyles and emergence of pathogens.</title>
        <authorList>
            <person name="Haridas S."/>
            <person name="Albert R."/>
            <person name="Binder M."/>
            <person name="Bloem J."/>
            <person name="Labutti K."/>
            <person name="Salamov A."/>
            <person name="Andreopoulos B."/>
            <person name="Baker S."/>
            <person name="Barry K."/>
            <person name="Bills G."/>
            <person name="Bluhm B."/>
            <person name="Cannon C."/>
            <person name="Castanera R."/>
            <person name="Culley D."/>
            <person name="Daum C."/>
            <person name="Ezra D."/>
            <person name="Gonzalez J."/>
            <person name="Henrissat B."/>
            <person name="Kuo A."/>
            <person name="Liang C."/>
            <person name="Lipzen A."/>
            <person name="Lutzoni F."/>
            <person name="Magnuson J."/>
            <person name="Mondo S."/>
            <person name="Nolan M."/>
            <person name="Ohm R."/>
            <person name="Pangilinan J."/>
            <person name="Park H.-J."/>
            <person name="Ramirez L."/>
            <person name="Alfaro M."/>
            <person name="Sun H."/>
            <person name="Tritt A."/>
            <person name="Yoshinaga Y."/>
            <person name="Zwiers L.-H."/>
            <person name="Turgeon B."/>
            <person name="Goodwin S."/>
            <person name="Spatafora J."/>
            <person name="Crous P."/>
            <person name="Grigoriev I."/>
        </authorList>
    </citation>
    <scope>NUCLEOTIDE SEQUENCE</scope>
    <source>
        <strain evidence="2">CBS 123094</strain>
    </source>
</reference>